<feature type="binding site" evidence="9">
    <location>
        <position position="178"/>
    </location>
    <ligand>
        <name>Mg(2+)</name>
        <dbReference type="ChEBI" id="CHEBI:18420"/>
    </ligand>
</feature>
<dbReference type="EMBL" id="LT629688">
    <property type="protein sequence ID" value="SDE52719.1"/>
    <property type="molecule type" value="Genomic_DNA"/>
</dbReference>
<evidence type="ECO:0000256" key="6">
    <source>
        <dbReference type="ARBA" id="ARBA00023136"/>
    </source>
</evidence>
<gene>
    <name evidence="7" type="primary">mraY</name>
    <name evidence="10" type="ORF">SAMN04489747_3651</name>
</gene>
<dbReference type="HAMAP" id="MF_00038">
    <property type="entry name" value="MraY"/>
    <property type="match status" value="1"/>
</dbReference>
<dbReference type="UniPathway" id="UPA00219"/>
<dbReference type="PANTHER" id="PTHR22926:SF5">
    <property type="entry name" value="PHOSPHO-N-ACETYLMURAMOYL-PENTAPEPTIDE-TRANSFERASE HOMOLOG"/>
    <property type="match status" value="1"/>
</dbReference>
<feature type="transmembrane region" description="Helical" evidence="7">
    <location>
        <begin position="321"/>
        <end position="349"/>
    </location>
</feature>
<feature type="transmembrane region" description="Helical" evidence="7">
    <location>
        <begin position="185"/>
        <end position="206"/>
    </location>
</feature>
<evidence type="ECO:0000256" key="5">
    <source>
        <dbReference type="ARBA" id="ARBA00022989"/>
    </source>
</evidence>
<proteinExistence type="inferred from homology"/>
<dbReference type="GO" id="GO:0005886">
    <property type="term" value="C:plasma membrane"/>
    <property type="evidence" value="ECO:0007669"/>
    <property type="project" value="UniProtKB-SubCell"/>
</dbReference>
<organism evidence="10 11">
    <name type="scientific">Auraticoccus monumenti</name>
    <dbReference type="NCBI Taxonomy" id="675864"/>
    <lineage>
        <taxon>Bacteria</taxon>
        <taxon>Bacillati</taxon>
        <taxon>Actinomycetota</taxon>
        <taxon>Actinomycetes</taxon>
        <taxon>Propionibacteriales</taxon>
        <taxon>Propionibacteriaceae</taxon>
        <taxon>Auraticoccus</taxon>
    </lineage>
</organism>
<comment type="pathway">
    <text evidence="7">Cell wall biogenesis; peptidoglycan biosynthesis.</text>
</comment>
<evidence type="ECO:0000313" key="11">
    <source>
        <dbReference type="Proteomes" id="UP000198546"/>
    </source>
</evidence>
<keyword evidence="5 7" id="KW-1133">Transmembrane helix</keyword>
<keyword evidence="7" id="KW-0961">Cell wall biogenesis/degradation</keyword>
<keyword evidence="7" id="KW-0573">Peptidoglycan synthesis</keyword>
<feature type="binding site" evidence="9">
    <location>
        <position position="257"/>
    </location>
    <ligand>
        <name>Mg(2+)</name>
        <dbReference type="ChEBI" id="CHEBI:18420"/>
    </ligand>
</feature>
<protein>
    <recommendedName>
        <fullName evidence="7 8">Phospho-N-acetylmuramoyl-pentapeptide-transferase</fullName>
        <ecNumber evidence="7 8">2.7.8.13</ecNumber>
    </recommendedName>
    <alternativeName>
        <fullName evidence="7">UDP-MurNAc-pentapeptide phosphotransferase</fullName>
    </alternativeName>
</protein>
<comment type="cofactor">
    <cofactor evidence="7 9">
        <name>Mg(2+)</name>
        <dbReference type="ChEBI" id="CHEBI:18420"/>
    </cofactor>
</comment>
<dbReference type="GO" id="GO:0046872">
    <property type="term" value="F:metal ion binding"/>
    <property type="evidence" value="ECO:0007669"/>
    <property type="project" value="UniProtKB-KW"/>
</dbReference>
<dbReference type="GO" id="GO:0051301">
    <property type="term" value="P:cell division"/>
    <property type="evidence" value="ECO:0007669"/>
    <property type="project" value="UniProtKB-KW"/>
</dbReference>
<dbReference type="InterPro" id="IPR003524">
    <property type="entry name" value="PNAcMuramoyl-5peptid_Trfase"/>
</dbReference>
<dbReference type="GO" id="GO:0008963">
    <property type="term" value="F:phospho-N-acetylmuramoyl-pentapeptide-transferase activity"/>
    <property type="evidence" value="ECO:0007669"/>
    <property type="project" value="UniProtKB-UniRule"/>
</dbReference>
<feature type="transmembrane region" description="Helical" evidence="7">
    <location>
        <begin position="48"/>
        <end position="71"/>
    </location>
</feature>
<comment type="catalytic activity">
    <reaction evidence="7">
        <text>UDP-N-acetyl-alpha-D-muramoyl-L-alanyl-gamma-D-glutamyl-meso-2,6-diaminopimeloyl-D-alanyl-D-alanine + di-trans,octa-cis-undecaprenyl phosphate = di-trans,octa-cis-undecaprenyl diphospho-N-acetyl-alpha-D-muramoyl-L-alanyl-D-glutamyl-meso-2,6-diaminopimeloyl-D-alanyl-D-alanine + UMP</text>
        <dbReference type="Rhea" id="RHEA:28386"/>
        <dbReference type="ChEBI" id="CHEBI:57865"/>
        <dbReference type="ChEBI" id="CHEBI:60392"/>
        <dbReference type="ChEBI" id="CHEBI:61386"/>
        <dbReference type="ChEBI" id="CHEBI:61387"/>
        <dbReference type="EC" id="2.7.8.13"/>
    </reaction>
</comment>
<sequence length="356" mass="38064">MKTILLAGGLAMLGTLLGTRLAIVVLVRKGYGQFIRDDGPTAHHTKRGTPTMGGLVIMASVVLAYLLAHLITWTPPSISAALLLWLFVGLGAVGFLDDWIKISRQRSLGLNSKAKLLGQGIVAVTFGVLALQFPDERGLTPASQFVSFLRDLDPLHLALPLAIVWFMLLIAGASNAVNLTDGLDGLATGASAMVFAAYAIINIWQYNQTCAFAATANAKCYEVRDPYDLAVVALSLAGACFGFLWWNASPAKIFMGDSGSLSLGGALAGMAILTRTELLLVVLGGLFVVITLSVILQVGWFKLSKGKRLFKMAPLQHHFELIGWAEITIVIRFWIVCGLCVAGGLGIFYTEWVAGL</sequence>
<reference evidence="10 11" key="1">
    <citation type="submission" date="2016-10" db="EMBL/GenBank/DDBJ databases">
        <authorList>
            <person name="de Groot N.N."/>
        </authorList>
    </citation>
    <scope>NUCLEOTIDE SEQUENCE [LARGE SCALE GENOMIC DNA]</scope>
    <source>
        <strain evidence="10 11">MON 2.2</strain>
    </source>
</reference>
<dbReference type="NCBIfam" id="TIGR00445">
    <property type="entry name" value="mraY"/>
    <property type="match status" value="1"/>
</dbReference>
<keyword evidence="7" id="KW-1003">Cell membrane</keyword>
<evidence type="ECO:0000256" key="9">
    <source>
        <dbReference type="PIRSR" id="PIRSR600715-1"/>
    </source>
</evidence>
<evidence type="ECO:0000256" key="7">
    <source>
        <dbReference type="HAMAP-Rule" id="MF_00038"/>
    </source>
</evidence>
<dbReference type="Proteomes" id="UP000198546">
    <property type="component" value="Chromosome i"/>
</dbReference>
<feature type="transmembrane region" description="Helical" evidence="7">
    <location>
        <begin position="6"/>
        <end position="27"/>
    </location>
</feature>
<feature type="transmembrane region" description="Helical" evidence="7">
    <location>
        <begin position="226"/>
        <end position="246"/>
    </location>
</feature>
<keyword evidence="3 7" id="KW-0808">Transferase</keyword>
<name>A0A1G7DMJ7_9ACTN</name>
<feature type="transmembrane region" description="Helical" evidence="7">
    <location>
        <begin position="77"/>
        <end position="96"/>
    </location>
</feature>
<evidence type="ECO:0000256" key="8">
    <source>
        <dbReference type="NCBIfam" id="TIGR00445"/>
    </source>
</evidence>
<dbReference type="CDD" id="cd06852">
    <property type="entry name" value="GT_MraY"/>
    <property type="match status" value="1"/>
</dbReference>
<evidence type="ECO:0000256" key="3">
    <source>
        <dbReference type="ARBA" id="ARBA00022679"/>
    </source>
</evidence>
<accession>A0A1G7DMJ7</accession>
<keyword evidence="7" id="KW-0131">Cell cycle</keyword>
<comment type="function">
    <text evidence="7">Catalyzes the initial step of the lipid cycle reactions in the biosynthesis of the cell wall peptidoglycan: transfers peptidoglycan precursor phospho-MurNAc-pentapeptide from UDP-MurNAc-pentapeptide onto the lipid carrier undecaprenyl phosphate, yielding undecaprenyl-pyrophosphoryl-MurNAc-pentapeptide, known as lipid I.</text>
</comment>
<dbReference type="EC" id="2.7.8.13" evidence="7 8"/>
<dbReference type="InterPro" id="IPR000715">
    <property type="entry name" value="Glycosyl_transferase_4"/>
</dbReference>
<feature type="transmembrane region" description="Helical" evidence="7">
    <location>
        <begin position="116"/>
        <end position="134"/>
    </location>
</feature>
<dbReference type="OrthoDB" id="9805475at2"/>
<keyword evidence="7 9" id="KW-0460">Magnesium</keyword>
<dbReference type="STRING" id="675864.SAMN04489747_3651"/>
<dbReference type="GO" id="GO:0009252">
    <property type="term" value="P:peptidoglycan biosynthetic process"/>
    <property type="evidence" value="ECO:0007669"/>
    <property type="project" value="UniProtKB-UniRule"/>
</dbReference>
<feature type="transmembrane region" description="Helical" evidence="7">
    <location>
        <begin position="154"/>
        <end position="173"/>
    </location>
</feature>
<evidence type="ECO:0000256" key="4">
    <source>
        <dbReference type="ARBA" id="ARBA00022692"/>
    </source>
</evidence>
<keyword evidence="7 9" id="KW-0479">Metal-binding</keyword>
<dbReference type="PANTHER" id="PTHR22926">
    <property type="entry name" value="PHOSPHO-N-ACETYLMURAMOYL-PENTAPEPTIDE-TRANSFERASE"/>
    <property type="match status" value="1"/>
</dbReference>
<dbReference type="AlphaFoldDB" id="A0A1G7DMJ7"/>
<feature type="transmembrane region" description="Helical" evidence="7">
    <location>
        <begin position="279"/>
        <end position="301"/>
    </location>
</feature>
<keyword evidence="7" id="KW-0133">Cell shape</keyword>
<dbReference type="Pfam" id="PF10555">
    <property type="entry name" value="MraY_sig1"/>
    <property type="match status" value="1"/>
</dbReference>
<dbReference type="PROSITE" id="PS01347">
    <property type="entry name" value="MRAY_1"/>
    <property type="match status" value="1"/>
</dbReference>
<comment type="similarity">
    <text evidence="2 7">Belongs to the glycosyltransferase 4 family. MraY subfamily.</text>
</comment>
<dbReference type="InterPro" id="IPR018480">
    <property type="entry name" value="PNAcMuramoyl-5peptid_Trfase_CS"/>
</dbReference>
<dbReference type="GO" id="GO:0051992">
    <property type="term" value="F:UDP-N-acetylmuramoyl-L-alanyl-D-glutamyl-meso-2,6-diaminopimelyl-D-alanyl-D-alanine:undecaprenyl-phosphate transferase activity"/>
    <property type="evidence" value="ECO:0007669"/>
    <property type="project" value="RHEA"/>
</dbReference>
<dbReference type="PROSITE" id="PS01348">
    <property type="entry name" value="MRAY_2"/>
    <property type="match status" value="1"/>
</dbReference>
<keyword evidence="6 7" id="KW-0472">Membrane</keyword>
<evidence type="ECO:0000256" key="1">
    <source>
        <dbReference type="ARBA" id="ARBA00004141"/>
    </source>
</evidence>
<evidence type="ECO:0000313" key="10">
    <source>
        <dbReference type="EMBL" id="SDE52719.1"/>
    </source>
</evidence>
<keyword evidence="4 7" id="KW-0812">Transmembrane</keyword>
<dbReference type="GO" id="GO:0071555">
    <property type="term" value="P:cell wall organization"/>
    <property type="evidence" value="ECO:0007669"/>
    <property type="project" value="UniProtKB-KW"/>
</dbReference>
<dbReference type="GO" id="GO:0008360">
    <property type="term" value="P:regulation of cell shape"/>
    <property type="evidence" value="ECO:0007669"/>
    <property type="project" value="UniProtKB-KW"/>
</dbReference>
<keyword evidence="7" id="KW-0132">Cell division</keyword>
<keyword evidence="11" id="KW-1185">Reference proteome</keyword>
<dbReference type="Pfam" id="PF00953">
    <property type="entry name" value="Glycos_transf_4"/>
    <property type="match status" value="1"/>
</dbReference>
<dbReference type="RefSeq" id="WP_090595481.1">
    <property type="nucleotide sequence ID" value="NZ_LT629688.1"/>
</dbReference>
<comment type="subcellular location">
    <subcellularLocation>
        <location evidence="7">Cell membrane</location>
        <topology evidence="7">Multi-pass membrane protein</topology>
    </subcellularLocation>
    <subcellularLocation>
        <location evidence="1">Membrane</location>
        <topology evidence="1">Multi-pass membrane protein</topology>
    </subcellularLocation>
</comment>
<evidence type="ECO:0000256" key="2">
    <source>
        <dbReference type="ARBA" id="ARBA00005583"/>
    </source>
</evidence>